<feature type="signal peptide" evidence="1">
    <location>
        <begin position="1"/>
        <end position="27"/>
    </location>
</feature>
<proteinExistence type="predicted"/>
<name>A0ABS2NDS4_9BACI</name>
<dbReference type="EMBL" id="JAFBDZ010000002">
    <property type="protein sequence ID" value="MBM7586004.1"/>
    <property type="molecule type" value="Genomic_DNA"/>
</dbReference>
<keyword evidence="3" id="KW-1185">Reference proteome</keyword>
<feature type="chain" id="PRO_5046227835" evidence="1">
    <location>
        <begin position="28"/>
        <end position="261"/>
    </location>
</feature>
<accession>A0ABS2NDS4</accession>
<reference evidence="2 3" key="1">
    <citation type="submission" date="2021-01" db="EMBL/GenBank/DDBJ databases">
        <title>Genomic Encyclopedia of Type Strains, Phase IV (KMG-IV): sequencing the most valuable type-strain genomes for metagenomic binning, comparative biology and taxonomic classification.</title>
        <authorList>
            <person name="Goeker M."/>
        </authorList>
    </citation>
    <scope>NUCLEOTIDE SEQUENCE [LARGE SCALE GENOMIC DNA]</scope>
    <source>
        <strain evidence="2 3">DSM 24834</strain>
    </source>
</reference>
<gene>
    <name evidence="2" type="ORF">JOC86_002546</name>
</gene>
<evidence type="ECO:0000313" key="3">
    <source>
        <dbReference type="Proteomes" id="UP001646157"/>
    </source>
</evidence>
<dbReference type="Proteomes" id="UP001646157">
    <property type="component" value="Unassembled WGS sequence"/>
</dbReference>
<evidence type="ECO:0000313" key="2">
    <source>
        <dbReference type="EMBL" id="MBM7586004.1"/>
    </source>
</evidence>
<dbReference type="RefSeq" id="WP_205173013.1">
    <property type="nucleotide sequence ID" value="NZ_JAFBDZ010000002.1"/>
</dbReference>
<organism evidence="2 3">
    <name type="scientific">Rossellomorea pakistanensis</name>
    <dbReference type="NCBI Taxonomy" id="992288"/>
    <lineage>
        <taxon>Bacteria</taxon>
        <taxon>Bacillati</taxon>
        <taxon>Bacillota</taxon>
        <taxon>Bacilli</taxon>
        <taxon>Bacillales</taxon>
        <taxon>Bacillaceae</taxon>
        <taxon>Rossellomorea</taxon>
    </lineage>
</organism>
<keyword evidence="1" id="KW-0732">Signal</keyword>
<protein>
    <submittedName>
        <fullName evidence="2">Uncharacterized protein</fullName>
    </submittedName>
</protein>
<evidence type="ECO:0000256" key="1">
    <source>
        <dbReference type="SAM" id="SignalP"/>
    </source>
</evidence>
<sequence length="261" mass="30003">MNTAQFMVSLFAMMAAVGASISAIINAVTARSNFNEVSENNRRALKPFLIIRSKEVNLTYKDEEVPHWLNWDTMTYDLEENSIKDVTYLELANISNGIAKNVVINIELKNQQNLIGSLGTTKNPDPYLYLILSELEDEKIKIESQIKVDSNGIEIYNKNVSEETKFIAVEKGNDYKVTLPPFFMVLFNFYFNKPDATSHENLPHLEIRIIYEDIAGKKYNQNYIFSVQTYNIQITENKDGRETIVKAIYDITEKKESDNPF</sequence>
<comment type="caution">
    <text evidence="2">The sequence shown here is derived from an EMBL/GenBank/DDBJ whole genome shotgun (WGS) entry which is preliminary data.</text>
</comment>